<feature type="non-terminal residue" evidence="2">
    <location>
        <position position="267"/>
    </location>
</feature>
<organism evidence="2">
    <name type="scientific">marine metagenome</name>
    <dbReference type="NCBI Taxonomy" id="408172"/>
    <lineage>
        <taxon>unclassified sequences</taxon>
        <taxon>metagenomes</taxon>
        <taxon>ecological metagenomes</taxon>
    </lineage>
</organism>
<dbReference type="PROSITE" id="PS50880">
    <property type="entry name" value="TOPRIM"/>
    <property type="match status" value="1"/>
</dbReference>
<evidence type="ECO:0000313" key="2">
    <source>
        <dbReference type="EMBL" id="SVD75440.1"/>
    </source>
</evidence>
<proteinExistence type="predicted"/>
<protein>
    <recommendedName>
        <fullName evidence="1">Toprim domain-containing protein</fullName>
    </recommendedName>
</protein>
<sequence length="267" mass="30509">AYTLAQRLNIDNPEQWLSKNDYKPMKLKLKTIKEETSLNNAEIELKEVAKKLHGRLVKQISNGQTNNLPIKTLKEELVGYSKNKQFVFPYFNDDKSEVIGIKYHKPKPYSTEGFKCTWYMGWYLKDYDTDKPLYICEGEKDAIVLKEIGFQVVSSSNGAGSLPDELNEIIKFECILVYDNDEAGEKGALKNSMKIKKISKDTIIKIAKWNTDLKKGYDVADDFDKTNKNASYIFDELDNAINNAVEFKLTLPGEIGDFTIMTGSHME</sequence>
<reference evidence="2" key="1">
    <citation type="submission" date="2018-05" db="EMBL/GenBank/DDBJ databases">
        <authorList>
            <person name="Lanie J.A."/>
            <person name="Ng W.-L."/>
            <person name="Kazmierczak K.M."/>
            <person name="Andrzejewski T.M."/>
            <person name="Davidsen T.M."/>
            <person name="Wayne K.J."/>
            <person name="Tettelin H."/>
            <person name="Glass J.I."/>
            <person name="Rusch D."/>
            <person name="Podicherti R."/>
            <person name="Tsui H.-C.T."/>
            <person name="Winkler M.E."/>
        </authorList>
    </citation>
    <scope>NUCLEOTIDE SEQUENCE</scope>
</reference>
<dbReference type="InterPro" id="IPR034154">
    <property type="entry name" value="TOPRIM_DnaG/twinkle"/>
</dbReference>
<evidence type="ECO:0000259" key="1">
    <source>
        <dbReference type="PROSITE" id="PS50880"/>
    </source>
</evidence>
<feature type="domain" description="Toprim" evidence="1">
    <location>
        <begin position="131"/>
        <end position="214"/>
    </location>
</feature>
<dbReference type="Pfam" id="PF13155">
    <property type="entry name" value="Toprim_2"/>
    <property type="match status" value="1"/>
</dbReference>
<feature type="non-terminal residue" evidence="2">
    <location>
        <position position="1"/>
    </location>
</feature>
<dbReference type="SUPFAM" id="SSF56731">
    <property type="entry name" value="DNA primase core"/>
    <property type="match status" value="1"/>
</dbReference>
<gene>
    <name evidence="2" type="ORF">METZ01_LOCUS428294</name>
</gene>
<dbReference type="AlphaFoldDB" id="A0A382XX54"/>
<dbReference type="EMBL" id="UINC01171075">
    <property type="protein sequence ID" value="SVD75440.1"/>
    <property type="molecule type" value="Genomic_DNA"/>
</dbReference>
<dbReference type="InterPro" id="IPR006171">
    <property type="entry name" value="TOPRIM_dom"/>
</dbReference>
<dbReference type="CDD" id="cd01029">
    <property type="entry name" value="TOPRIM_primases"/>
    <property type="match status" value="1"/>
</dbReference>
<dbReference type="Gene3D" id="3.40.1360.10">
    <property type="match status" value="1"/>
</dbReference>
<name>A0A382XX54_9ZZZZ</name>
<accession>A0A382XX54</accession>